<feature type="transmembrane region" description="Helical" evidence="7">
    <location>
        <begin position="153"/>
        <end position="184"/>
    </location>
</feature>
<evidence type="ECO:0000256" key="7">
    <source>
        <dbReference type="SAM" id="Phobius"/>
    </source>
</evidence>
<dbReference type="Proteomes" id="UP000606193">
    <property type="component" value="Unassembled WGS sequence"/>
</dbReference>
<organism evidence="9 10">
    <name type="scientific">Jutongia huaianensis</name>
    <dbReference type="NCBI Taxonomy" id="2763668"/>
    <lineage>
        <taxon>Bacteria</taxon>
        <taxon>Bacillati</taxon>
        <taxon>Bacillota</taxon>
        <taxon>Clostridia</taxon>
        <taxon>Lachnospirales</taxon>
        <taxon>Lachnospiraceae</taxon>
        <taxon>Jutongia</taxon>
    </lineage>
</organism>
<dbReference type="GO" id="GO:0005524">
    <property type="term" value="F:ATP binding"/>
    <property type="evidence" value="ECO:0007669"/>
    <property type="project" value="UniProtKB-KW"/>
</dbReference>
<evidence type="ECO:0000256" key="4">
    <source>
        <dbReference type="ARBA" id="ARBA00022840"/>
    </source>
</evidence>
<dbReference type="PANTHER" id="PTHR43394">
    <property type="entry name" value="ATP-DEPENDENT PERMEASE MDL1, MITOCHONDRIAL"/>
    <property type="match status" value="1"/>
</dbReference>
<dbReference type="InterPro" id="IPR017871">
    <property type="entry name" value="ABC_transporter-like_CS"/>
</dbReference>
<dbReference type="SMART" id="SM00382">
    <property type="entry name" value="AAA"/>
    <property type="match status" value="1"/>
</dbReference>
<evidence type="ECO:0000256" key="6">
    <source>
        <dbReference type="ARBA" id="ARBA00023136"/>
    </source>
</evidence>
<feature type="transmembrane region" description="Helical" evidence="7">
    <location>
        <begin position="31"/>
        <end position="54"/>
    </location>
</feature>
<evidence type="ECO:0000256" key="5">
    <source>
        <dbReference type="ARBA" id="ARBA00022989"/>
    </source>
</evidence>
<evidence type="ECO:0000313" key="9">
    <source>
        <dbReference type="EMBL" id="MBC8561434.1"/>
    </source>
</evidence>
<feature type="domain" description="ABC transporter" evidence="8">
    <location>
        <begin position="356"/>
        <end position="598"/>
    </location>
</feature>
<dbReference type="InterPro" id="IPR027417">
    <property type="entry name" value="P-loop_NTPase"/>
</dbReference>
<dbReference type="InterPro" id="IPR003593">
    <property type="entry name" value="AAA+_ATPase"/>
</dbReference>
<keyword evidence="3" id="KW-0547">Nucleotide-binding</keyword>
<dbReference type="InterPro" id="IPR003439">
    <property type="entry name" value="ABC_transporter-like_ATP-bd"/>
</dbReference>
<dbReference type="Pfam" id="PF00005">
    <property type="entry name" value="ABC_tran"/>
    <property type="match status" value="1"/>
</dbReference>
<dbReference type="EMBL" id="JACRSX010000002">
    <property type="protein sequence ID" value="MBC8561434.1"/>
    <property type="molecule type" value="Genomic_DNA"/>
</dbReference>
<dbReference type="PROSITE" id="PS00211">
    <property type="entry name" value="ABC_TRANSPORTER_1"/>
    <property type="match status" value="1"/>
</dbReference>
<evidence type="ECO:0000256" key="2">
    <source>
        <dbReference type="ARBA" id="ARBA00022692"/>
    </source>
</evidence>
<comment type="subcellular location">
    <subcellularLocation>
        <location evidence="1">Cell membrane</location>
        <topology evidence="1">Multi-pass membrane protein</topology>
    </subcellularLocation>
</comment>
<reference evidence="9 10" key="1">
    <citation type="submission" date="2020-08" db="EMBL/GenBank/DDBJ databases">
        <title>Genome public.</title>
        <authorList>
            <person name="Liu C."/>
            <person name="Sun Q."/>
        </authorList>
    </citation>
    <scope>NUCLEOTIDE SEQUENCE [LARGE SCALE GENOMIC DNA]</scope>
    <source>
        <strain evidence="9 10">NSJ-37</strain>
    </source>
</reference>
<dbReference type="RefSeq" id="WP_249297111.1">
    <property type="nucleotide sequence ID" value="NZ_JACRSX010000002.1"/>
</dbReference>
<dbReference type="Gene3D" id="1.20.1560.10">
    <property type="entry name" value="ABC transporter type 1, transmembrane domain"/>
    <property type="match status" value="1"/>
</dbReference>
<proteinExistence type="predicted"/>
<feature type="transmembrane region" description="Helical" evidence="7">
    <location>
        <begin position="66"/>
        <end position="85"/>
    </location>
</feature>
<gene>
    <name evidence="9" type="ORF">H8704_02100</name>
</gene>
<evidence type="ECO:0000259" key="8">
    <source>
        <dbReference type="PROSITE" id="PS50893"/>
    </source>
</evidence>
<dbReference type="SUPFAM" id="SSF90123">
    <property type="entry name" value="ABC transporter transmembrane region"/>
    <property type="match status" value="1"/>
</dbReference>
<feature type="transmembrane region" description="Helical" evidence="7">
    <location>
        <begin position="257"/>
        <end position="283"/>
    </location>
</feature>
<dbReference type="PROSITE" id="PS50893">
    <property type="entry name" value="ABC_TRANSPORTER_2"/>
    <property type="match status" value="1"/>
</dbReference>
<dbReference type="PANTHER" id="PTHR43394:SF1">
    <property type="entry name" value="ATP-BINDING CASSETTE SUB-FAMILY B MEMBER 10, MITOCHONDRIAL"/>
    <property type="match status" value="1"/>
</dbReference>
<dbReference type="SUPFAM" id="SSF52540">
    <property type="entry name" value="P-loop containing nucleoside triphosphate hydrolases"/>
    <property type="match status" value="1"/>
</dbReference>
<evidence type="ECO:0000313" key="10">
    <source>
        <dbReference type="Proteomes" id="UP000606193"/>
    </source>
</evidence>
<keyword evidence="2 7" id="KW-0812">Transmembrane</keyword>
<protein>
    <submittedName>
        <fullName evidence="9">ABC transporter ATP-binding protein</fullName>
    </submittedName>
</protein>
<sequence>MNKERDKISIRRLISNVGYIMKFAMEVDRRAVITIFAGYLICSVTYAVYSTLFLKYFIQMMQDRRVDLVQAVLFVFAGIVILTVSDATEIALENWVEVRFLKVAGTVQRRFIRKAADIDLICYDNKDYFDDFVIAASQSEEMLMTGVMSTGYIIGHVAGIFTLGALVLSVNPVIAVFPIAGFVINIVTRFKITEYEYNYEMEYKRIMRKADYSKRVFYQPEYAKEIKLSDIRVPLQLQFNEAVDEVMDQAHAIGIRIAILSLINWIGTFTVMSDFAIPVYLGYLALVKKSIRLGDVAAMNNAEEGIRNNLDGLNYAFVRFQKVGQFAERFRRFVDYEIQIENREGIRRMPEERQTLEIKDMSFRYAGADQDTLHHISMTIHPGEKVAFVGENGAGKTTFVKLLMHLYDVSEGSICYGGHDIREYGTKEYRDRIGAVFQDYQIYGATLVENVLMDEEKEGDRERVLQALRLADFEKKLERLPDGLDSNMTREFREDGTMLSGGESQKVAIARMFARTGRLSLAILDEPSSALDPLAEYRLNTNMMKNAGNATVIFISHRLSTTRDADRIYMFENGQIIEEGNHRELMELGGKYAAMFEKQAYYYQDEVDLEAV</sequence>
<keyword evidence="10" id="KW-1185">Reference proteome</keyword>
<dbReference type="InterPro" id="IPR036640">
    <property type="entry name" value="ABC1_TM_sf"/>
</dbReference>
<comment type="caution">
    <text evidence="9">The sequence shown here is derived from an EMBL/GenBank/DDBJ whole genome shotgun (WGS) entry which is preliminary data.</text>
</comment>
<keyword evidence="5 7" id="KW-1133">Transmembrane helix</keyword>
<dbReference type="Gene3D" id="3.40.50.300">
    <property type="entry name" value="P-loop containing nucleotide triphosphate hydrolases"/>
    <property type="match status" value="1"/>
</dbReference>
<dbReference type="InterPro" id="IPR039421">
    <property type="entry name" value="Type_1_exporter"/>
</dbReference>
<accession>A0ABR7MYH2</accession>
<keyword evidence="4 9" id="KW-0067">ATP-binding</keyword>
<keyword evidence="6 7" id="KW-0472">Membrane</keyword>
<evidence type="ECO:0000256" key="1">
    <source>
        <dbReference type="ARBA" id="ARBA00004651"/>
    </source>
</evidence>
<name>A0ABR7MYH2_9FIRM</name>
<evidence type="ECO:0000256" key="3">
    <source>
        <dbReference type="ARBA" id="ARBA00022741"/>
    </source>
</evidence>